<dbReference type="CDD" id="cd00303">
    <property type="entry name" value="retropepsin_like"/>
    <property type="match status" value="1"/>
</dbReference>
<evidence type="ECO:0000313" key="2">
    <source>
        <dbReference type="Proteomes" id="UP001279734"/>
    </source>
</evidence>
<organism evidence="1 2">
    <name type="scientific">Nepenthes gracilis</name>
    <name type="common">Slender pitcher plant</name>
    <dbReference type="NCBI Taxonomy" id="150966"/>
    <lineage>
        <taxon>Eukaryota</taxon>
        <taxon>Viridiplantae</taxon>
        <taxon>Streptophyta</taxon>
        <taxon>Embryophyta</taxon>
        <taxon>Tracheophyta</taxon>
        <taxon>Spermatophyta</taxon>
        <taxon>Magnoliopsida</taxon>
        <taxon>eudicotyledons</taxon>
        <taxon>Gunneridae</taxon>
        <taxon>Pentapetalae</taxon>
        <taxon>Caryophyllales</taxon>
        <taxon>Nepenthaceae</taxon>
        <taxon>Nepenthes</taxon>
    </lineage>
</organism>
<comment type="caution">
    <text evidence="1">The sequence shown here is derived from an EMBL/GenBank/DDBJ whole genome shotgun (WGS) entry which is preliminary data.</text>
</comment>
<sequence length="131" mass="14965">MVNGVITKALVDIETSHNFVVTSEAMLLGLKYAKELEWMKAISFFSWTIREVPIHLGEYMGTVDLTVEPMDDYHMVLGMEFMSIVTHLFCSREQYHTDLDRVSVLYRAHQMEEGGSSKIFGSLVLKDIQEG</sequence>
<protein>
    <submittedName>
        <fullName evidence="1">Uncharacterized protein</fullName>
    </submittedName>
</protein>
<dbReference type="Gene3D" id="2.40.70.10">
    <property type="entry name" value="Acid Proteases"/>
    <property type="match status" value="1"/>
</dbReference>
<proteinExistence type="predicted"/>
<dbReference type="Proteomes" id="UP001279734">
    <property type="component" value="Unassembled WGS sequence"/>
</dbReference>
<evidence type="ECO:0000313" key="1">
    <source>
        <dbReference type="EMBL" id="GMH14749.1"/>
    </source>
</evidence>
<accession>A0AAD3SPZ9</accession>
<keyword evidence="2" id="KW-1185">Reference proteome</keyword>
<dbReference type="InterPro" id="IPR021109">
    <property type="entry name" value="Peptidase_aspartic_dom_sf"/>
</dbReference>
<name>A0AAD3SPZ9_NEPGR</name>
<dbReference type="AlphaFoldDB" id="A0AAD3SPZ9"/>
<reference evidence="1" key="1">
    <citation type="submission" date="2023-05" db="EMBL/GenBank/DDBJ databases">
        <title>Nepenthes gracilis genome sequencing.</title>
        <authorList>
            <person name="Fukushima K."/>
        </authorList>
    </citation>
    <scope>NUCLEOTIDE SEQUENCE</scope>
    <source>
        <strain evidence="1">SING2019-196</strain>
    </source>
</reference>
<gene>
    <name evidence="1" type="ORF">Nepgr_016590</name>
</gene>
<dbReference type="EMBL" id="BSYO01000014">
    <property type="protein sequence ID" value="GMH14749.1"/>
    <property type="molecule type" value="Genomic_DNA"/>
</dbReference>